<name>A0AA47DYL5_9GAMM</name>
<dbReference type="InterPro" id="IPR038610">
    <property type="entry name" value="FliK-like_C_sf"/>
</dbReference>
<keyword evidence="2" id="KW-0966">Cell projection</keyword>
<dbReference type="Gene3D" id="3.30.750.140">
    <property type="match status" value="1"/>
</dbReference>
<organism evidence="2 3">
    <name type="scientific">Stutzerimonas frequens</name>
    <dbReference type="NCBI Taxonomy" id="2968969"/>
    <lineage>
        <taxon>Bacteria</taxon>
        <taxon>Pseudomonadati</taxon>
        <taxon>Pseudomonadota</taxon>
        <taxon>Gammaproteobacteria</taxon>
        <taxon>Pseudomonadales</taxon>
        <taxon>Pseudomonadaceae</taxon>
        <taxon>Stutzerimonas</taxon>
    </lineage>
</organism>
<protein>
    <submittedName>
        <fullName evidence="2">Flagellar hook-length control protein FliK</fullName>
    </submittedName>
</protein>
<evidence type="ECO:0000313" key="3">
    <source>
        <dbReference type="Proteomes" id="UP001164632"/>
    </source>
</evidence>
<evidence type="ECO:0000259" key="1">
    <source>
        <dbReference type="Pfam" id="PF02120"/>
    </source>
</evidence>
<dbReference type="AlphaFoldDB" id="A0AA47DYL5"/>
<reference evidence="2" key="1">
    <citation type="submission" date="2022-11" db="EMBL/GenBank/DDBJ databases">
        <title>Genomic of Pseudomonas TF18.</title>
        <authorList>
            <person name="Liu T."/>
        </authorList>
    </citation>
    <scope>NUCLEOTIDE SEQUENCE</scope>
    <source>
        <strain evidence="2">TF18</strain>
    </source>
</reference>
<dbReference type="InterPro" id="IPR021136">
    <property type="entry name" value="Flagellar_hook_control-like_C"/>
</dbReference>
<keyword evidence="2" id="KW-0282">Flagellum</keyword>
<evidence type="ECO:0000313" key="2">
    <source>
        <dbReference type="EMBL" id="WAE50942.1"/>
    </source>
</evidence>
<dbReference type="Pfam" id="PF02120">
    <property type="entry name" value="Flg_hook"/>
    <property type="match status" value="1"/>
</dbReference>
<dbReference type="RefSeq" id="WP_200629761.1">
    <property type="nucleotide sequence ID" value="NZ_CP113257.1"/>
</dbReference>
<proteinExistence type="predicted"/>
<gene>
    <name evidence="2" type="ORF">OSV15_14770</name>
</gene>
<dbReference type="EMBL" id="CP113257">
    <property type="protein sequence ID" value="WAE50942.1"/>
    <property type="molecule type" value="Genomic_DNA"/>
</dbReference>
<dbReference type="Proteomes" id="UP001164632">
    <property type="component" value="Chromosome"/>
</dbReference>
<feature type="domain" description="Flagellar hook-length control protein-like C-terminal" evidence="1">
    <location>
        <begin position="414"/>
        <end position="495"/>
    </location>
</feature>
<keyword evidence="2" id="KW-0969">Cilium</keyword>
<sequence length="509" mass="53568">MTEIKSTTALPQAGMPRQSAASSELALKLLQPMQGLLAAGEQAEAEVVGIREAAQAFRLVLSLTMTGGRQATVEVSSNKAPALGAAYVITALSDTRLLASQQAAGRQPASVLDLEQLPVGSVIQGRVVASSEHRLDDGQKLFKVVISLLNSPLSGQKLNIESSTPLALGSLLTAQVKGSQALSFLPLSGRLDQLHLGEQLSAQQQRQASLEGLFKALQGASGTLPGGLKGAAEALLGQVPDMQQLTDAKALAAALAKSGVFLEARLLAGQTEGLQGDLKAALLRLLAQMPSHPGSTPLTGAQAGAAMGQVLPAFARQALGALTQGSTRQLAIGFPLPSKLPPGMEEETDLELLLKLAAAAVSRLQTHQLSSLAQTQVGPDGALLTTWQLELPMRDGRDFVPLQIKLQREDPPRRQEKERGEAVWKIELAFDIAPLGPLQVQAQLMRGTLASQLWAERSATAQLIATELTHLRERLQAAGLSVGELTCRQGVPPQGPSTTLEQRFVDETA</sequence>
<accession>A0AA47DYL5</accession>